<reference evidence="3" key="2">
    <citation type="submission" date="2019-09" db="UniProtKB">
        <authorList>
            <consortium name="WormBaseParasite"/>
        </authorList>
    </citation>
    <scope>IDENTIFICATION</scope>
</reference>
<keyword evidence="2" id="KW-1185">Reference proteome</keyword>
<proteinExistence type="predicted"/>
<evidence type="ECO:0000313" key="2">
    <source>
        <dbReference type="Proteomes" id="UP000050761"/>
    </source>
</evidence>
<gene>
    <name evidence="1" type="ORF">HPBE_LOCUS14562</name>
</gene>
<organism evidence="2 3">
    <name type="scientific">Heligmosomoides polygyrus</name>
    <name type="common">Parasitic roundworm</name>
    <dbReference type="NCBI Taxonomy" id="6339"/>
    <lineage>
        <taxon>Eukaryota</taxon>
        <taxon>Metazoa</taxon>
        <taxon>Ecdysozoa</taxon>
        <taxon>Nematoda</taxon>
        <taxon>Chromadorea</taxon>
        <taxon>Rhabditida</taxon>
        <taxon>Rhabditina</taxon>
        <taxon>Rhabditomorpha</taxon>
        <taxon>Strongyloidea</taxon>
        <taxon>Heligmosomidae</taxon>
        <taxon>Heligmosomoides</taxon>
    </lineage>
</organism>
<dbReference type="WBParaSite" id="HPBE_0001456101-mRNA-1">
    <property type="protein sequence ID" value="HPBE_0001456101-mRNA-1"/>
    <property type="gene ID" value="HPBE_0001456101"/>
</dbReference>
<evidence type="ECO:0000313" key="3">
    <source>
        <dbReference type="WBParaSite" id="HPBE_0001456101-mRNA-1"/>
    </source>
</evidence>
<accession>A0A3P8AT48</accession>
<reference evidence="1 2" key="1">
    <citation type="submission" date="2018-11" db="EMBL/GenBank/DDBJ databases">
        <authorList>
            <consortium name="Pathogen Informatics"/>
        </authorList>
    </citation>
    <scope>NUCLEOTIDE SEQUENCE [LARGE SCALE GENOMIC DNA]</scope>
</reference>
<accession>A0A183G0E5</accession>
<name>A0A183G0E5_HELPZ</name>
<sequence length="164" mass="17492">MTVLVLAFPCDCCNILAVRLATKGRSDCGLSRWSTGISLVCYCKQLRARENIRGSTTKVPNTPATHHRFPAVALAMQQTRSGITSHLKTKLSTKPVLRTVPSFLRLLASGVLERRRRSILVVSPSTGPHTVAGMPKQISCVAGSGPLEAIESGAASSARKSVIP</sequence>
<dbReference type="Proteomes" id="UP000050761">
    <property type="component" value="Unassembled WGS sequence"/>
</dbReference>
<protein>
    <submittedName>
        <fullName evidence="3">Secreted protein</fullName>
    </submittedName>
</protein>
<evidence type="ECO:0000313" key="1">
    <source>
        <dbReference type="EMBL" id="VDP00018.1"/>
    </source>
</evidence>
<dbReference type="EMBL" id="UZAH01028420">
    <property type="protein sequence ID" value="VDP00018.1"/>
    <property type="molecule type" value="Genomic_DNA"/>
</dbReference>
<dbReference type="AlphaFoldDB" id="A0A183G0E5"/>